<proteinExistence type="predicted"/>
<dbReference type="PANTHER" id="PTHR33198">
    <property type="entry name" value="ANK_REP_REGION DOMAIN-CONTAINING PROTEIN-RELATED"/>
    <property type="match status" value="1"/>
</dbReference>
<dbReference type="AlphaFoldDB" id="A0AAV8V8T3"/>
<dbReference type="EMBL" id="JANEYG010000319">
    <property type="protein sequence ID" value="KAJ8910316.1"/>
    <property type="molecule type" value="Genomic_DNA"/>
</dbReference>
<evidence type="ECO:0000313" key="2">
    <source>
        <dbReference type="EMBL" id="KAJ8910316.1"/>
    </source>
</evidence>
<feature type="region of interest" description="Disordered" evidence="1">
    <location>
        <begin position="161"/>
        <end position="200"/>
    </location>
</feature>
<protein>
    <recommendedName>
        <fullName evidence="4">Gag protein</fullName>
    </recommendedName>
</protein>
<accession>A0AAV8V8T3</accession>
<sequence>MTSSQQITDEERKKAILLNTLSEDCYILLRNLCVPELPETKTHDQLVTLLVEHFAPVESYFSERLKFYTARRNVNESISEWEARVKSLAVNSKFGNELNTVMRDIFVIGLNEEKIMDRLFEEDATSATITLAKVLKIALSKECALKEHLARESLGAVKIKTEPTDLNFNRQRPKRKQPTGRSSHPHPQQEVTSGVESGDT</sequence>
<evidence type="ECO:0000313" key="3">
    <source>
        <dbReference type="Proteomes" id="UP001159042"/>
    </source>
</evidence>
<dbReference type="PANTHER" id="PTHR33198:SF19">
    <property type="entry name" value="CCHC-TYPE DOMAIN-CONTAINING PROTEIN"/>
    <property type="match status" value="1"/>
</dbReference>
<gene>
    <name evidence="2" type="ORF">NQ315_012237</name>
</gene>
<feature type="compositionally biased region" description="Polar residues" evidence="1">
    <location>
        <begin position="179"/>
        <end position="200"/>
    </location>
</feature>
<evidence type="ECO:0000256" key="1">
    <source>
        <dbReference type="SAM" id="MobiDB-lite"/>
    </source>
</evidence>
<name>A0AAV8V8T3_9CUCU</name>
<comment type="caution">
    <text evidence="2">The sequence shown here is derived from an EMBL/GenBank/DDBJ whole genome shotgun (WGS) entry which is preliminary data.</text>
</comment>
<dbReference type="Proteomes" id="UP001159042">
    <property type="component" value="Unassembled WGS sequence"/>
</dbReference>
<organism evidence="2 3">
    <name type="scientific">Exocentrus adspersus</name>
    <dbReference type="NCBI Taxonomy" id="1586481"/>
    <lineage>
        <taxon>Eukaryota</taxon>
        <taxon>Metazoa</taxon>
        <taxon>Ecdysozoa</taxon>
        <taxon>Arthropoda</taxon>
        <taxon>Hexapoda</taxon>
        <taxon>Insecta</taxon>
        <taxon>Pterygota</taxon>
        <taxon>Neoptera</taxon>
        <taxon>Endopterygota</taxon>
        <taxon>Coleoptera</taxon>
        <taxon>Polyphaga</taxon>
        <taxon>Cucujiformia</taxon>
        <taxon>Chrysomeloidea</taxon>
        <taxon>Cerambycidae</taxon>
        <taxon>Lamiinae</taxon>
        <taxon>Acanthocinini</taxon>
        <taxon>Exocentrus</taxon>
    </lineage>
</organism>
<keyword evidence="3" id="KW-1185">Reference proteome</keyword>
<evidence type="ECO:0008006" key="4">
    <source>
        <dbReference type="Google" id="ProtNLM"/>
    </source>
</evidence>
<reference evidence="2 3" key="1">
    <citation type="journal article" date="2023" name="Insect Mol. Biol.">
        <title>Genome sequencing provides insights into the evolution of gene families encoding plant cell wall-degrading enzymes in longhorned beetles.</title>
        <authorList>
            <person name="Shin N.R."/>
            <person name="Okamura Y."/>
            <person name="Kirsch R."/>
            <person name="Pauchet Y."/>
        </authorList>
    </citation>
    <scope>NUCLEOTIDE SEQUENCE [LARGE SCALE GENOMIC DNA]</scope>
    <source>
        <strain evidence="2">EAD_L_NR</strain>
    </source>
</reference>